<proteinExistence type="predicted"/>
<feature type="repeat" description="PPR" evidence="2">
    <location>
        <begin position="512"/>
        <end position="546"/>
    </location>
</feature>
<dbReference type="InterPro" id="IPR051222">
    <property type="entry name" value="PPR/CCM1_RNA-binding"/>
</dbReference>
<feature type="repeat" description="PPR" evidence="2">
    <location>
        <begin position="548"/>
        <end position="584"/>
    </location>
</feature>
<feature type="repeat" description="PPR" evidence="2">
    <location>
        <begin position="193"/>
        <end position="227"/>
    </location>
</feature>
<evidence type="ECO:0000313" key="4">
    <source>
        <dbReference type="Proteomes" id="UP000249390"/>
    </source>
</evidence>
<feature type="repeat" description="PPR" evidence="2">
    <location>
        <begin position="586"/>
        <end position="620"/>
    </location>
</feature>
<feature type="repeat" description="PPR" evidence="2">
    <location>
        <begin position="299"/>
        <end position="334"/>
    </location>
</feature>
<dbReference type="EMBL" id="NQVE01000215">
    <property type="protein sequence ID" value="RAL37724.1"/>
    <property type="molecule type" value="Genomic_DNA"/>
</dbReference>
<gene>
    <name evidence="3" type="ORF">DM860_000418</name>
</gene>
<feature type="repeat" description="PPR" evidence="2">
    <location>
        <begin position="477"/>
        <end position="511"/>
    </location>
</feature>
<dbReference type="SUPFAM" id="SSF81901">
    <property type="entry name" value="HCP-like"/>
    <property type="match status" value="2"/>
</dbReference>
<evidence type="ECO:0000256" key="1">
    <source>
        <dbReference type="ARBA" id="ARBA00022737"/>
    </source>
</evidence>
<dbReference type="Pfam" id="PF12854">
    <property type="entry name" value="PPR_1"/>
    <property type="match status" value="1"/>
</dbReference>
<feature type="repeat" description="PPR" evidence="2">
    <location>
        <begin position="335"/>
        <end position="365"/>
    </location>
</feature>
<dbReference type="AlphaFoldDB" id="A0A328CWV5"/>
<keyword evidence="1" id="KW-0677">Repeat</keyword>
<protein>
    <recommendedName>
        <fullName evidence="5">Pentacotripeptide-repeat region of PRORP domain-containing protein</fullName>
    </recommendedName>
</protein>
<reference evidence="3 4" key="1">
    <citation type="submission" date="2018-06" db="EMBL/GenBank/DDBJ databases">
        <title>The Genome of Cuscuta australis (Dodder) Provides Insight into the Evolution of Plant Parasitism.</title>
        <authorList>
            <person name="Liu H."/>
        </authorList>
    </citation>
    <scope>NUCLEOTIDE SEQUENCE [LARGE SCALE GENOMIC DNA]</scope>
    <source>
        <strain evidence="4">cv. Yunnan</strain>
        <tissue evidence="3">Vines</tissue>
    </source>
</reference>
<dbReference type="Pfam" id="PF13041">
    <property type="entry name" value="PPR_2"/>
    <property type="match status" value="5"/>
</dbReference>
<dbReference type="NCBIfam" id="TIGR00756">
    <property type="entry name" value="PPR"/>
    <property type="match status" value="11"/>
</dbReference>
<feature type="repeat" description="PPR" evidence="2">
    <location>
        <begin position="264"/>
        <end position="298"/>
    </location>
</feature>
<dbReference type="PANTHER" id="PTHR47942">
    <property type="entry name" value="TETRATRICOPEPTIDE REPEAT (TPR)-LIKE SUPERFAMILY PROTEIN-RELATED"/>
    <property type="match status" value="1"/>
</dbReference>
<dbReference type="PANTHER" id="PTHR47942:SF16">
    <property type="entry name" value="PENTATRICOPEPTIDE REPEAT DOMAIN CONTAINING PROTEIN-RELATED"/>
    <property type="match status" value="1"/>
</dbReference>
<comment type="caution">
    <text evidence="3">The sequence shown here is derived from an EMBL/GenBank/DDBJ whole genome shotgun (WGS) entry which is preliminary data.</text>
</comment>
<dbReference type="PROSITE" id="PS51375">
    <property type="entry name" value="PPR"/>
    <property type="match status" value="11"/>
</dbReference>
<dbReference type="Pfam" id="PF01535">
    <property type="entry name" value="PPR"/>
    <property type="match status" value="2"/>
</dbReference>
<dbReference type="Proteomes" id="UP000249390">
    <property type="component" value="Unassembled WGS sequence"/>
</dbReference>
<keyword evidence="4" id="KW-1185">Reference proteome</keyword>
<dbReference type="InterPro" id="IPR011990">
    <property type="entry name" value="TPR-like_helical_dom_sf"/>
</dbReference>
<evidence type="ECO:0000313" key="3">
    <source>
        <dbReference type="EMBL" id="RAL37724.1"/>
    </source>
</evidence>
<evidence type="ECO:0000256" key="2">
    <source>
        <dbReference type="PROSITE-ProRule" id="PRU00708"/>
    </source>
</evidence>
<feature type="repeat" description="PPR" evidence="2">
    <location>
        <begin position="371"/>
        <end position="406"/>
    </location>
</feature>
<sequence>MVSSLSSSRRSISTFCYLCERRKQTDSEIVKMFQLSTPKGDTIGSVSNRTSSRRNGPARALDERFIKILKIFKWGPDAEKALEVLQMKVDRQLVHEVLKIDVEVGSKIAFFKWAGKRRNFEHDSATYLSLIHCLEEAGFTGELWRTVQQMVKGTCLISPSDLSEIVRVLGRAKMVNKALVAFYQIKGRKCKPTATTYNAVILMLMQEGQHQKVHEIYKEMCHEGNCFPDSVTYTALISALTKLGQDDSALRLFDEMKGNGLHPTVKIYTTLLGVYFKKNRAEEALGLVDEMKGNGCAPTVYTYTELIKGLGKAGRTEEAYSIFLNVLREDNVKPDVVLINNVINILAKAGRFDDALKLFEEMESSLNCVPNVVTYNTVIKSLFQSKSHVPEALLWFERMKAYNIAPSSFTYSIFIDGYCKTNRVEKALMLLEEMDEKGFPPCPAAYCSLINTLGKAKRYEAANELFKELKESCGSSSSRVYAVMIKHFGKCGRLTEAIDLFEEMKRLGCDPDVYACNALMSGLVRACLVDEAHSLFRRMVENNRVRPDINSYNIILNGLAKSGSGSTRPAVDMFTRMKESGDVKPDAVSYNTVVGCLSRAGMFEEAARLMKEMSVNGFEYDHITYKSILEAVGQIDEVREPAL</sequence>
<dbReference type="Gene3D" id="1.25.40.10">
    <property type="entry name" value="Tetratricopeptide repeat domain"/>
    <property type="match status" value="5"/>
</dbReference>
<evidence type="ECO:0008006" key="5">
    <source>
        <dbReference type="Google" id="ProtNLM"/>
    </source>
</evidence>
<dbReference type="InterPro" id="IPR002885">
    <property type="entry name" value="PPR_rpt"/>
</dbReference>
<accession>A0A328CWV5</accession>
<organism evidence="3 4">
    <name type="scientific">Cuscuta australis</name>
    <dbReference type="NCBI Taxonomy" id="267555"/>
    <lineage>
        <taxon>Eukaryota</taxon>
        <taxon>Viridiplantae</taxon>
        <taxon>Streptophyta</taxon>
        <taxon>Embryophyta</taxon>
        <taxon>Tracheophyta</taxon>
        <taxon>Spermatophyta</taxon>
        <taxon>Magnoliopsida</taxon>
        <taxon>eudicotyledons</taxon>
        <taxon>Gunneridae</taxon>
        <taxon>Pentapetalae</taxon>
        <taxon>asterids</taxon>
        <taxon>lamiids</taxon>
        <taxon>Solanales</taxon>
        <taxon>Convolvulaceae</taxon>
        <taxon>Cuscuteae</taxon>
        <taxon>Cuscuta</taxon>
        <taxon>Cuscuta subgen. Grammica</taxon>
        <taxon>Cuscuta sect. Cleistogrammica</taxon>
    </lineage>
</organism>
<name>A0A328CWV5_9ASTE</name>
<feature type="repeat" description="PPR" evidence="2">
    <location>
        <begin position="407"/>
        <end position="441"/>
    </location>
</feature>
<feature type="repeat" description="PPR" evidence="2">
    <location>
        <begin position="229"/>
        <end position="263"/>
    </location>
</feature>